<organism evidence="4 5">
    <name type="scientific">Candidatus Scatomorpha merdipullorum</name>
    <dbReference type="NCBI Taxonomy" id="2840927"/>
    <lineage>
        <taxon>Bacteria</taxon>
        <taxon>Bacillati</taxon>
        <taxon>Bacillota</taxon>
        <taxon>Clostridia</taxon>
        <taxon>Eubacteriales</taxon>
        <taxon>Candidatus Scatomorpha</taxon>
    </lineage>
</organism>
<dbReference type="Gene3D" id="3.90.70.10">
    <property type="entry name" value="Cysteine proteinases"/>
    <property type="match status" value="1"/>
</dbReference>
<feature type="domain" description="Peptidase C39-like" evidence="3">
    <location>
        <begin position="160"/>
        <end position="292"/>
    </location>
</feature>
<accession>A0A9D1FEM1</accession>
<evidence type="ECO:0000259" key="2">
    <source>
        <dbReference type="Pfam" id="PF08239"/>
    </source>
</evidence>
<name>A0A9D1FEM1_9FIRM</name>
<dbReference type="AlphaFoldDB" id="A0A9D1FEM1"/>
<reference evidence="4" key="2">
    <citation type="journal article" date="2021" name="PeerJ">
        <title>Extensive microbial diversity within the chicken gut microbiome revealed by metagenomics and culture.</title>
        <authorList>
            <person name="Gilroy R."/>
            <person name="Ravi A."/>
            <person name="Getino M."/>
            <person name="Pursley I."/>
            <person name="Horton D.L."/>
            <person name="Alikhan N.F."/>
            <person name="Baker D."/>
            <person name="Gharbi K."/>
            <person name="Hall N."/>
            <person name="Watson M."/>
            <person name="Adriaenssens E.M."/>
            <person name="Foster-Nyarko E."/>
            <person name="Jarju S."/>
            <person name="Secka A."/>
            <person name="Antonio M."/>
            <person name="Oren A."/>
            <person name="Chaudhuri R.R."/>
            <person name="La Ragione R."/>
            <person name="Hildebrand F."/>
            <person name="Pallen M.J."/>
        </authorList>
    </citation>
    <scope>NUCLEOTIDE SEQUENCE</scope>
    <source>
        <strain evidence="4">ChiHjej10B9-9673</strain>
    </source>
</reference>
<dbReference type="Proteomes" id="UP000824001">
    <property type="component" value="Unassembled WGS sequence"/>
</dbReference>
<evidence type="ECO:0000313" key="4">
    <source>
        <dbReference type="EMBL" id="HIS67423.1"/>
    </source>
</evidence>
<comment type="caution">
    <text evidence="4">The sequence shown here is derived from an EMBL/GenBank/DDBJ whole genome shotgun (WGS) entry which is preliminary data.</text>
</comment>
<sequence>MPRYDDYYPEDYPPPRRYYRRRRRRGRAGLVIFALILLLALFFVWRFTEGFTTFAGPDMKNVQSELTYSLEALAGEIRPEMRVDECGLDYKAELESLAAEEPELADRLLFIADHLEIYTEEAVKTALAGEEKLDFALLLPFRGEDESGLNAVVSVEAGETPYLIQYDTRWAYHAYGSSVMGITACGPTCLSMAAIGLTGDASATPARVADYAESAGHYVPGAGTAWTLFTDGAAAFGLRGTAMETDKSAMKAALDEGKLLVASMLPGDFTTSGHFILIVDHGLFGFRVYDPNSPELSSRSWSFDKLAPQTAQLWSLEAAPRTETGAGALYYADCEEFITLRAEPDVGSEALTTIPRGAQMSYVSAAGEFACVDYQGQRGYVLASYIAPVPSKPEPEPAETESSLIDKAKEWLDRLS</sequence>
<dbReference type="InterPro" id="IPR039564">
    <property type="entry name" value="Peptidase_C39-like"/>
</dbReference>
<gene>
    <name evidence="4" type="ORF">IAC18_07645</name>
</gene>
<feature type="transmembrane region" description="Helical" evidence="1">
    <location>
        <begin position="26"/>
        <end position="45"/>
    </location>
</feature>
<proteinExistence type="predicted"/>
<keyword evidence="1" id="KW-0472">Membrane</keyword>
<reference evidence="4" key="1">
    <citation type="submission" date="2020-10" db="EMBL/GenBank/DDBJ databases">
        <authorList>
            <person name="Gilroy R."/>
        </authorList>
    </citation>
    <scope>NUCLEOTIDE SEQUENCE</scope>
    <source>
        <strain evidence="4">ChiHjej10B9-9673</strain>
    </source>
</reference>
<dbReference type="Gene3D" id="2.30.30.40">
    <property type="entry name" value="SH3 Domains"/>
    <property type="match status" value="1"/>
</dbReference>
<protein>
    <submittedName>
        <fullName evidence="4">C39 family peptidase</fullName>
    </submittedName>
</protein>
<evidence type="ECO:0000256" key="1">
    <source>
        <dbReference type="SAM" id="Phobius"/>
    </source>
</evidence>
<dbReference type="Pfam" id="PF08239">
    <property type="entry name" value="SH3_3"/>
    <property type="match status" value="1"/>
</dbReference>
<dbReference type="Pfam" id="PF13529">
    <property type="entry name" value="Peptidase_C39_2"/>
    <property type="match status" value="1"/>
</dbReference>
<evidence type="ECO:0000259" key="3">
    <source>
        <dbReference type="Pfam" id="PF13529"/>
    </source>
</evidence>
<feature type="domain" description="SH3b" evidence="2">
    <location>
        <begin position="339"/>
        <end position="386"/>
    </location>
</feature>
<dbReference type="EMBL" id="DVJK01000217">
    <property type="protein sequence ID" value="HIS67423.1"/>
    <property type="molecule type" value="Genomic_DNA"/>
</dbReference>
<keyword evidence="1" id="KW-1133">Transmembrane helix</keyword>
<keyword evidence="1" id="KW-0812">Transmembrane</keyword>
<dbReference type="InterPro" id="IPR003646">
    <property type="entry name" value="SH3-like_bac-type"/>
</dbReference>
<evidence type="ECO:0000313" key="5">
    <source>
        <dbReference type="Proteomes" id="UP000824001"/>
    </source>
</evidence>